<reference evidence="2" key="1">
    <citation type="submission" date="2022-01" db="EMBL/GenBank/DDBJ databases">
        <authorList>
            <person name="Braso-Vives M."/>
        </authorList>
    </citation>
    <scope>NUCLEOTIDE SEQUENCE</scope>
</reference>
<protein>
    <submittedName>
        <fullName evidence="2">EFCAB10 protein</fullName>
    </submittedName>
</protein>
<feature type="domain" description="EF-hand" evidence="1">
    <location>
        <begin position="62"/>
        <end position="97"/>
    </location>
</feature>
<dbReference type="PROSITE" id="PS50222">
    <property type="entry name" value="EF_HAND_2"/>
    <property type="match status" value="1"/>
</dbReference>
<dbReference type="OrthoDB" id="10260455at2759"/>
<accession>A0A8K0A0Z4</accession>
<dbReference type="InterPro" id="IPR056587">
    <property type="entry name" value="EF_EFCAB10_C"/>
</dbReference>
<dbReference type="OMA" id="SMLLFYR"/>
<dbReference type="Pfam" id="PF24548">
    <property type="entry name" value="EF_EFCAB10_C"/>
    <property type="match status" value="1"/>
</dbReference>
<dbReference type="EMBL" id="OV696690">
    <property type="protein sequence ID" value="CAH1265915.1"/>
    <property type="molecule type" value="Genomic_DNA"/>
</dbReference>
<dbReference type="Gene3D" id="1.20.890.10">
    <property type="entry name" value="cAMP-dependent protein kinase regulatory subunit, dimerization-anchoring domain"/>
    <property type="match status" value="1"/>
</dbReference>
<organism evidence="2 3">
    <name type="scientific">Branchiostoma lanceolatum</name>
    <name type="common">Common lancelet</name>
    <name type="synonym">Amphioxus lanceolatum</name>
    <dbReference type="NCBI Taxonomy" id="7740"/>
    <lineage>
        <taxon>Eukaryota</taxon>
        <taxon>Metazoa</taxon>
        <taxon>Chordata</taxon>
        <taxon>Cephalochordata</taxon>
        <taxon>Leptocardii</taxon>
        <taxon>Amphioxiformes</taxon>
        <taxon>Branchiostomatidae</taxon>
        <taxon>Branchiostoma</taxon>
    </lineage>
</organism>
<dbReference type="InterPro" id="IPR002048">
    <property type="entry name" value="EF_hand_dom"/>
</dbReference>
<sequence length="133" mass="15384">MAAPREEEARAYLEEHKIIELFNNLTAQLVYSRPDNPRQYLIQYLERLRTSKLSQLDYPVLFDDTNLQALFGILDPTRKGFITLEEYKHAMENLGAVDYDPHPVGADHDQINMDTFVREAKHGVTKSTASFKQ</sequence>
<dbReference type="InterPro" id="IPR011992">
    <property type="entry name" value="EF-hand-dom_pair"/>
</dbReference>
<proteinExistence type="predicted"/>
<dbReference type="Proteomes" id="UP000838412">
    <property type="component" value="Chromosome 5"/>
</dbReference>
<dbReference type="PANTHER" id="PTHR21847:SF1">
    <property type="entry name" value="EF-HAND CALCIUM-BINDING DOMAIN-CONTAINING PROTEIN 10"/>
    <property type="match status" value="1"/>
</dbReference>
<dbReference type="SUPFAM" id="SSF47391">
    <property type="entry name" value="Dimerization-anchoring domain of cAMP-dependent PK regulatory subunit"/>
    <property type="match status" value="1"/>
</dbReference>
<dbReference type="InterPro" id="IPR049760">
    <property type="entry name" value="DD_EFCAB10"/>
</dbReference>
<keyword evidence="3" id="KW-1185">Reference proteome</keyword>
<dbReference type="GO" id="GO:0005509">
    <property type="term" value="F:calcium ion binding"/>
    <property type="evidence" value="ECO:0007669"/>
    <property type="project" value="InterPro"/>
</dbReference>
<dbReference type="InterPro" id="IPR039879">
    <property type="entry name" value="EFC10"/>
</dbReference>
<dbReference type="AlphaFoldDB" id="A0A8K0A0Z4"/>
<evidence type="ECO:0000259" key="1">
    <source>
        <dbReference type="PROSITE" id="PS50222"/>
    </source>
</evidence>
<evidence type="ECO:0000313" key="3">
    <source>
        <dbReference type="Proteomes" id="UP000838412"/>
    </source>
</evidence>
<gene>
    <name evidence="2" type="primary">EFCAB10</name>
    <name evidence="2" type="ORF">BLAG_LOCUS19706</name>
</gene>
<dbReference type="EMBL" id="OV696690">
    <property type="protein sequence ID" value="CAH1265914.1"/>
    <property type="molecule type" value="Genomic_DNA"/>
</dbReference>
<dbReference type="SUPFAM" id="SSF47473">
    <property type="entry name" value="EF-hand"/>
    <property type="match status" value="1"/>
</dbReference>
<name>A0A8K0A0Z4_BRALA</name>
<evidence type="ECO:0000313" key="2">
    <source>
        <dbReference type="EMBL" id="CAH1265915.1"/>
    </source>
</evidence>
<dbReference type="PANTHER" id="PTHR21847">
    <property type="entry name" value="EF-HAND CALCIUM-BINDING DOMAIN-CONTAINING PROTEIN 10"/>
    <property type="match status" value="1"/>
</dbReference>
<dbReference type="CDD" id="cd22976">
    <property type="entry name" value="DD_EFCAB10"/>
    <property type="match status" value="1"/>
</dbReference>